<feature type="compositionally biased region" description="Basic and acidic residues" evidence="1">
    <location>
        <begin position="7"/>
        <end position="22"/>
    </location>
</feature>
<reference evidence="3 4" key="1">
    <citation type="submission" date="2013-09" db="EMBL/GenBank/DDBJ databases">
        <title>Corchorus capsularis genome sequencing.</title>
        <authorList>
            <person name="Alam M."/>
            <person name="Haque M.S."/>
            <person name="Islam M.S."/>
            <person name="Emdad E.M."/>
            <person name="Islam M.M."/>
            <person name="Ahmed B."/>
            <person name="Halim A."/>
            <person name="Hossen Q.M.M."/>
            <person name="Hossain M.Z."/>
            <person name="Ahmed R."/>
            <person name="Khan M.M."/>
            <person name="Islam R."/>
            <person name="Rashid M.M."/>
            <person name="Khan S.A."/>
            <person name="Rahman M.S."/>
            <person name="Alam M."/>
        </authorList>
    </citation>
    <scope>NUCLEOTIDE SEQUENCE [LARGE SCALE GENOMIC DNA]</scope>
    <source>
        <strain evidence="4">cv. CVL-1</strain>
        <tissue evidence="3">Whole seedling</tissue>
    </source>
</reference>
<feature type="compositionally biased region" description="Basic and acidic residues" evidence="1">
    <location>
        <begin position="69"/>
        <end position="113"/>
    </location>
</feature>
<sequence length="330" mass="37480">MTTSLKEYVEMKKNQERPKPTGEEIYGVVSKIVGLNRNDIFGAVNRAEEEGTSSGPRHTHSRNVNASACREREAQFQRERELQRKAQRGRELQREDQREKELQREAQRERQLQREPGYFDGAEDWTSSDSHSESHPCIDLPLTRGSTKRSRQARTPVDSWMVSESVPGGPIDGTVIPSFLGHVASLHGPDERRPEVLEQENYLAEVESLPDTNSFHMPFGEMTIMLHYVHHILGVPIAGHLITLDPNFQDLQLACMQQLNVDVVFLNNQHWDHGGVLTESVFDLCGANREVEKQAIAWVWIMLGTTLFIDKSGNQIRQSCLYELITIGVA</sequence>
<protein>
    <recommendedName>
        <fullName evidence="2">Aminotransferase-like plant mobile domain-containing protein</fullName>
    </recommendedName>
</protein>
<evidence type="ECO:0000259" key="2">
    <source>
        <dbReference type="Pfam" id="PF10536"/>
    </source>
</evidence>
<comment type="caution">
    <text evidence="3">The sequence shown here is derived from an EMBL/GenBank/DDBJ whole genome shotgun (WGS) entry which is preliminary data.</text>
</comment>
<evidence type="ECO:0000313" key="3">
    <source>
        <dbReference type="EMBL" id="OMO61380.1"/>
    </source>
</evidence>
<accession>A0A1R3GTQ4</accession>
<gene>
    <name evidence="3" type="ORF">CCACVL1_23566</name>
</gene>
<feature type="domain" description="Aminotransferase-like plant mobile" evidence="2">
    <location>
        <begin position="210"/>
        <end position="324"/>
    </location>
</feature>
<feature type="region of interest" description="Disordered" evidence="1">
    <location>
        <begin position="1"/>
        <end position="23"/>
    </location>
</feature>
<dbReference type="AlphaFoldDB" id="A0A1R3GTQ4"/>
<dbReference type="InterPro" id="IPR019557">
    <property type="entry name" value="AminoTfrase-like_pln_mobile"/>
</dbReference>
<feature type="region of interest" description="Disordered" evidence="1">
    <location>
        <begin position="46"/>
        <end position="156"/>
    </location>
</feature>
<dbReference type="OrthoDB" id="1936739at2759"/>
<feature type="compositionally biased region" description="Polar residues" evidence="1">
    <location>
        <begin position="52"/>
        <end position="66"/>
    </location>
</feature>
<dbReference type="PANTHER" id="PTHR46033">
    <property type="entry name" value="PROTEIN MAIN-LIKE 2"/>
    <property type="match status" value="1"/>
</dbReference>
<dbReference type="PANTHER" id="PTHR46033:SF8">
    <property type="entry name" value="PROTEIN MAINTENANCE OF MERISTEMS-LIKE"/>
    <property type="match status" value="1"/>
</dbReference>
<dbReference type="OMA" id="SESHPCI"/>
<evidence type="ECO:0000256" key="1">
    <source>
        <dbReference type="SAM" id="MobiDB-lite"/>
    </source>
</evidence>
<keyword evidence="4" id="KW-1185">Reference proteome</keyword>
<proteinExistence type="predicted"/>
<dbReference type="Proteomes" id="UP000188268">
    <property type="component" value="Unassembled WGS sequence"/>
</dbReference>
<name>A0A1R3GTQ4_COCAP</name>
<dbReference type="GO" id="GO:0010073">
    <property type="term" value="P:meristem maintenance"/>
    <property type="evidence" value="ECO:0007669"/>
    <property type="project" value="InterPro"/>
</dbReference>
<organism evidence="3 4">
    <name type="scientific">Corchorus capsularis</name>
    <name type="common">Jute</name>
    <dbReference type="NCBI Taxonomy" id="210143"/>
    <lineage>
        <taxon>Eukaryota</taxon>
        <taxon>Viridiplantae</taxon>
        <taxon>Streptophyta</taxon>
        <taxon>Embryophyta</taxon>
        <taxon>Tracheophyta</taxon>
        <taxon>Spermatophyta</taxon>
        <taxon>Magnoliopsida</taxon>
        <taxon>eudicotyledons</taxon>
        <taxon>Gunneridae</taxon>
        <taxon>Pentapetalae</taxon>
        <taxon>rosids</taxon>
        <taxon>malvids</taxon>
        <taxon>Malvales</taxon>
        <taxon>Malvaceae</taxon>
        <taxon>Grewioideae</taxon>
        <taxon>Apeibeae</taxon>
        <taxon>Corchorus</taxon>
    </lineage>
</organism>
<dbReference type="Gramene" id="OMO61380">
    <property type="protein sequence ID" value="OMO61380"/>
    <property type="gene ID" value="CCACVL1_23566"/>
</dbReference>
<dbReference type="Pfam" id="PF10536">
    <property type="entry name" value="PMD"/>
    <property type="match status" value="1"/>
</dbReference>
<dbReference type="EMBL" id="AWWV01013481">
    <property type="protein sequence ID" value="OMO61380.1"/>
    <property type="molecule type" value="Genomic_DNA"/>
</dbReference>
<evidence type="ECO:0000313" key="4">
    <source>
        <dbReference type="Proteomes" id="UP000188268"/>
    </source>
</evidence>
<dbReference type="InterPro" id="IPR044824">
    <property type="entry name" value="MAIN-like"/>
</dbReference>